<dbReference type="SFLD" id="SFLDG01086">
    <property type="entry name" value="elongater_protein-like"/>
    <property type="match status" value="1"/>
</dbReference>
<dbReference type="InterPro" id="IPR006638">
    <property type="entry name" value="Elp3/MiaA/NifB-like_rSAM"/>
</dbReference>
<evidence type="ECO:0000256" key="6">
    <source>
        <dbReference type="ARBA" id="ARBA00023014"/>
    </source>
</evidence>
<dbReference type="GO" id="GO:0046872">
    <property type="term" value="F:metal ion binding"/>
    <property type="evidence" value="ECO:0007669"/>
    <property type="project" value="UniProtKB-KW"/>
</dbReference>
<reference evidence="8 9" key="2">
    <citation type="submission" date="2013-04" db="EMBL/GenBank/DDBJ databases">
        <title>The Genome Sequence of Bilophila wadsworthia 3_1_6.</title>
        <authorList>
            <consortium name="The Broad Institute Genomics Platform"/>
            <person name="Earl A."/>
            <person name="Ward D."/>
            <person name="Feldgarden M."/>
            <person name="Gevers D."/>
            <person name="Sibley C."/>
            <person name="Strauss J."/>
            <person name="Allen-Vercoe E."/>
            <person name="Walker B."/>
            <person name="Young S."/>
            <person name="Zeng Q."/>
            <person name="Gargeya S."/>
            <person name="Fitzgerald M."/>
            <person name="Haas B."/>
            <person name="Abouelleil A."/>
            <person name="Allen A.W."/>
            <person name="Alvarado L."/>
            <person name="Arachchi H.M."/>
            <person name="Berlin A.M."/>
            <person name="Chapman S.B."/>
            <person name="Gainer-Dewar J."/>
            <person name="Goldberg J."/>
            <person name="Griggs A."/>
            <person name="Gujja S."/>
            <person name="Hansen M."/>
            <person name="Howarth C."/>
            <person name="Imamovic A."/>
            <person name="Ireland A."/>
            <person name="Larimer J."/>
            <person name="McCowan C."/>
            <person name="Murphy C."/>
            <person name="Pearson M."/>
            <person name="Poon T.W."/>
            <person name="Priest M."/>
            <person name="Roberts A."/>
            <person name="Saif S."/>
            <person name="Shea T."/>
            <person name="Sisk P."/>
            <person name="Sykes S."/>
            <person name="Wortman J."/>
            <person name="Nusbaum C."/>
            <person name="Birren B."/>
        </authorList>
    </citation>
    <scope>NUCLEOTIDE SEQUENCE [LARGE SCALE GENOMIC DNA]</scope>
    <source>
        <strain evidence="8 9">3_1_6</strain>
    </source>
</reference>
<evidence type="ECO:0000256" key="3">
    <source>
        <dbReference type="ARBA" id="ARBA00022691"/>
    </source>
</evidence>
<dbReference type="SFLD" id="SFLDG01091">
    <property type="entry name" value="uncharacterized_CHP01210-like"/>
    <property type="match status" value="1"/>
</dbReference>
<evidence type="ECO:0000259" key="7">
    <source>
        <dbReference type="PROSITE" id="PS51918"/>
    </source>
</evidence>
<name>E5Y991_BILW3</name>
<evidence type="ECO:0000313" key="9">
    <source>
        <dbReference type="Proteomes" id="UP000006034"/>
    </source>
</evidence>
<keyword evidence="9" id="KW-1185">Reference proteome</keyword>
<dbReference type="CDD" id="cd01335">
    <property type="entry name" value="Radical_SAM"/>
    <property type="match status" value="1"/>
</dbReference>
<gene>
    <name evidence="8" type="ORF">HMPREF0179_02759</name>
</gene>
<dbReference type="AlphaFoldDB" id="E5Y991"/>
<dbReference type="EMBL" id="ADCP02000001">
    <property type="protein sequence ID" value="EFV43445.1"/>
    <property type="molecule type" value="Genomic_DNA"/>
</dbReference>
<accession>E5Y991</accession>
<dbReference type="Pfam" id="PF16199">
    <property type="entry name" value="Radical_SAM_C"/>
    <property type="match status" value="1"/>
</dbReference>
<comment type="cofactor">
    <cofactor evidence="1">
        <name>[4Fe-4S] cluster</name>
        <dbReference type="ChEBI" id="CHEBI:49883"/>
    </cofactor>
</comment>
<comment type="caution">
    <text evidence="8">The sequence shown here is derived from an EMBL/GenBank/DDBJ whole genome shotgun (WGS) entry which is preliminary data.</text>
</comment>
<reference evidence="8 9" key="1">
    <citation type="submission" date="2010-10" db="EMBL/GenBank/DDBJ databases">
        <authorList>
            <consortium name="The Broad Institute Genome Sequencing Platform"/>
            <person name="Ward D."/>
            <person name="Earl A."/>
            <person name="Feldgarden M."/>
            <person name="Young S.K."/>
            <person name="Gargeya S."/>
            <person name="Zeng Q."/>
            <person name="Alvarado L."/>
            <person name="Berlin A."/>
            <person name="Bochicchio J."/>
            <person name="Chapman S.B."/>
            <person name="Chen Z."/>
            <person name="Freedman E."/>
            <person name="Gellesch M."/>
            <person name="Goldberg J."/>
            <person name="Griggs A."/>
            <person name="Gujja S."/>
            <person name="Heilman E."/>
            <person name="Heiman D."/>
            <person name="Howarth C."/>
            <person name="Mehta T."/>
            <person name="Neiman D."/>
            <person name="Pearson M."/>
            <person name="Roberts A."/>
            <person name="Saif S."/>
            <person name="Shea T."/>
            <person name="Shenoy N."/>
            <person name="Sisk P."/>
            <person name="Stolte C."/>
            <person name="Sykes S."/>
            <person name="White J."/>
            <person name="Yandava C."/>
            <person name="Allen-Vercoe E."/>
            <person name="Sibley C."/>
            <person name="Ambrose C.E."/>
            <person name="Strauss J."/>
            <person name="Daigneault M."/>
            <person name="Haas B."/>
            <person name="Nusbaum C."/>
            <person name="Birren B."/>
        </authorList>
    </citation>
    <scope>NUCLEOTIDE SEQUENCE [LARGE SCALE GENOMIC DNA]</scope>
    <source>
        <strain evidence="8 9">3_1_6</strain>
    </source>
</reference>
<dbReference type="SFLD" id="SFLDS00029">
    <property type="entry name" value="Radical_SAM"/>
    <property type="match status" value="1"/>
</dbReference>
<keyword evidence="2" id="KW-0004">4Fe-4S</keyword>
<evidence type="ECO:0000256" key="5">
    <source>
        <dbReference type="ARBA" id="ARBA00023004"/>
    </source>
</evidence>
<dbReference type="Pfam" id="PF04055">
    <property type="entry name" value="Radical_SAM"/>
    <property type="match status" value="1"/>
</dbReference>
<dbReference type="NCBIfam" id="TIGR01212">
    <property type="entry name" value="TIGR01212 family radical SAM protein"/>
    <property type="match status" value="1"/>
</dbReference>
<dbReference type="Gene3D" id="3.80.30.20">
    <property type="entry name" value="tm_1862 like domain"/>
    <property type="match status" value="1"/>
</dbReference>
<keyword evidence="4" id="KW-0479">Metal-binding</keyword>
<evidence type="ECO:0000256" key="1">
    <source>
        <dbReference type="ARBA" id="ARBA00001966"/>
    </source>
</evidence>
<protein>
    <submittedName>
        <fullName evidence="8">TIGR01212 family radical SAM protein</fullName>
    </submittedName>
</protein>
<dbReference type="GO" id="GO:0003824">
    <property type="term" value="F:catalytic activity"/>
    <property type="evidence" value="ECO:0007669"/>
    <property type="project" value="InterPro"/>
</dbReference>
<dbReference type="GO" id="GO:0051539">
    <property type="term" value="F:4 iron, 4 sulfur cluster binding"/>
    <property type="evidence" value="ECO:0007669"/>
    <property type="project" value="UniProtKB-KW"/>
</dbReference>
<dbReference type="PANTHER" id="PTHR11135">
    <property type="entry name" value="HISTONE ACETYLTRANSFERASE-RELATED"/>
    <property type="match status" value="1"/>
</dbReference>
<dbReference type="InterPro" id="IPR032432">
    <property type="entry name" value="Radical_SAM_C"/>
</dbReference>
<organism evidence="8 9">
    <name type="scientific">Bilophila wadsworthia (strain 3_1_6)</name>
    <dbReference type="NCBI Taxonomy" id="563192"/>
    <lineage>
        <taxon>Bacteria</taxon>
        <taxon>Pseudomonadati</taxon>
        <taxon>Thermodesulfobacteriota</taxon>
        <taxon>Desulfovibrionia</taxon>
        <taxon>Desulfovibrionales</taxon>
        <taxon>Desulfovibrionaceae</taxon>
        <taxon>Bilophila</taxon>
    </lineage>
</organism>
<dbReference type="Proteomes" id="UP000006034">
    <property type="component" value="Unassembled WGS sequence"/>
</dbReference>
<dbReference type="PANTHER" id="PTHR11135:SF1">
    <property type="entry name" value="PROTEIN YHCC"/>
    <property type="match status" value="1"/>
</dbReference>
<dbReference type="SUPFAM" id="SSF102114">
    <property type="entry name" value="Radical SAM enzymes"/>
    <property type="match status" value="1"/>
</dbReference>
<dbReference type="InterPro" id="IPR039661">
    <property type="entry name" value="ELP3"/>
</dbReference>
<sequence>MYRHGVGGYPTERPVLMHTWNTFTVHLRQRFGQRVQKIPLDAGASCPNRDGTLSRAGCTFCNAIGSGSGLGLAGMNLPAQWEHWREHFRKSNRASLFLAYLQSFSNTYGPASRLAAMLEIFRTLPDLAGVSVGTRPDCLDPEKMAILGTAPWKEKWLELGVQTLNDATLRRINRGHDAAASAKAIELAEKTNVQVCAHLMLGLPGETPDDVHATVRRLNALPVHGVKLHNVYVCRNTALERAYRAGEYVPLTEDAYVELAVDALTELRPDIIIHRVVADPAPGELVAPDWATRKGDLVRFIQHAYHRRCGGA</sequence>
<evidence type="ECO:0000256" key="4">
    <source>
        <dbReference type="ARBA" id="ARBA00022723"/>
    </source>
</evidence>
<dbReference type="InterPro" id="IPR058240">
    <property type="entry name" value="rSAM_sf"/>
</dbReference>
<keyword evidence="6" id="KW-0411">Iron-sulfur</keyword>
<keyword evidence="5" id="KW-0408">Iron</keyword>
<dbReference type="eggNOG" id="COG1242">
    <property type="taxonomic scope" value="Bacteria"/>
</dbReference>
<dbReference type="SMART" id="SM00729">
    <property type="entry name" value="Elp3"/>
    <property type="match status" value="1"/>
</dbReference>
<evidence type="ECO:0000256" key="2">
    <source>
        <dbReference type="ARBA" id="ARBA00022485"/>
    </source>
</evidence>
<dbReference type="InterPro" id="IPR007197">
    <property type="entry name" value="rSAM"/>
</dbReference>
<feature type="domain" description="Radical SAM core" evidence="7">
    <location>
        <begin position="30"/>
        <end position="275"/>
    </location>
</feature>
<dbReference type="PROSITE" id="PS51918">
    <property type="entry name" value="RADICAL_SAM"/>
    <property type="match status" value="1"/>
</dbReference>
<dbReference type="HOGENOM" id="CLU_060920_0_0_7"/>
<dbReference type="InterPro" id="IPR023404">
    <property type="entry name" value="rSAM_horseshoe"/>
</dbReference>
<proteinExistence type="predicted"/>
<dbReference type="InterPro" id="IPR005911">
    <property type="entry name" value="YhcC-like"/>
</dbReference>
<keyword evidence="3" id="KW-0949">S-adenosyl-L-methionine</keyword>
<evidence type="ECO:0000313" key="8">
    <source>
        <dbReference type="EMBL" id="EFV43445.1"/>
    </source>
</evidence>